<evidence type="ECO:0000256" key="1">
    <source>
        <dbReference type="SAM" id="Phobius"/>
    </source>
</evidence>
<feature type="transmembrane region" description="Helical" evidence="1">
    <location>
        <begin position="224"/>
        <end position="250"/>
    </location>
</feature>
<dbReference type="Proteomes" id="UP000180098">
    <property type="component" value="Unassembled WGS sequence"/>
</dbReference>
<feature type="transmembrane region" description="Helical" evidence="1">
    <location>
        <begin position="59"/>
        <end position="78"/>
    </location>
</feature>
<protein>
    <submittedName>
        <fullName evidence="2">Benzoate transporter</fullName>
    </submittedName>
</protein>
<dbReference type="EMBL" id="MLQQ01000055">
    <property type="protein sequence ID" value="OIJ08208.1"/>
    <property type="molecule type" value="Genomic_DNA"/>
</dbReference>
<keyword evidence="1" id="KW-1133">Transmembrane helix</keyword>
<proteinExistence type="predicted"/>
<feature type="transmembrane region" description="Helical" evidence="1">
    <location>
        <begin position="364"/>
        <end position="394"/>
    </location>
</feature>
<feature type="transmembrane region" description="Helical" evidence="1">
    <location>
        <begin position="183"/>
        <end position="204"/>
    </location>
</feature>
<dbReference type="PANTHER" id="PTHR30199:SF0">
    <property type="entry name" value="INNER MEMBRANE PROTEIN YDCO"/>
    <property type="match status" value="1"/>
</dbReference>
<feature type="transmembrane region" description="Helical" evidence="1">
    <location>
        <begin position="109"/>
        <end position="127"/>
    </location>
</feature>
<accession>A0A1S2L6W3</accession>
<sequence>MYKIERIQMRKNWNKNPLKDLNVNNIGVGFVSGLLAVTGAPALILEAAANGSFTTVQTILWMFSVYVFGGIFSILIPLYYRIPIVGAHSITGVAFLATVTAHFTYQELIGAYILSGVLIFIVGYLGMFSKLLHYVPKEIIAAMLAGMIMKYMIDFIGSIQKLPLVGGVAVISYFIFSKWNLKIPPIIASIVIAFVFLQLTEPINLSSFSSPFVLPTIQSPDFNLISFLSVALPLALLILSNDAAVGIGAIRQNGYHPPMNSIVTLSGIFSIITSFFGGQSANIGGMMSAICSGEEAGPKEKRYMAAVISGAILLLFGLFSWKLVPVIQAFPREFIALVVGLALLGVFSNSLHTSFANPTIKIGATFSFVIALSNISILNISAPVWSLLIGALIAKYVENYHLPSKEEVVLSRKRKSG</sequence>
<dbReference type="AlphaFoldDB" id="A0A1S2L6W3"/>
<evidence type="ECO:0000313" key="3">
    <source>
        <dbReference type="Proteomes" id="UP000180098"/>
    </source>
</evidence>
<organism evidence="2 3">
    <name type="scientific">Anaerobacillus arseniciselenatis</name>
    <dbReference type="NCBI Taxonomy" id="85682"/>
    <lineage>
        <taxon>Bacteria</taxon>
        <taxon>Bacillati</taxon>
        <taxon>Bacillota</taxon>
        <taxon>Bacilli</taxon>
        <taxon>Bacillales</taxon>
        <taxon>Bacillaceae</taxon>
        <taxon>Anaerobacillus</taxon>
    </lineage>
</organism>
<feature type="transmembrane region" description="Helical" evidence="1">
    <location>
        <begin position="333"/>
        <end position="352"/>
    </location>
</feature>
<gene>
    <name evidence="2" type="ORF">BKP35_17910</name>
</gene>
<keyword evidence="1" id="KW-0812">Transmembrane</keyword>
<keyword evidence="3" id="KW-1185">Reference proteome</keyword>
<dbReference type="Pfam" id="PF03594">
    <property type="entry name" value="BenE"/>
    <property type="match status" value="1"/>
</dbReference>
<feature type="transmembrane region" description="Helical" evidence="1">
    <location>
        <begin position="159"/>
        <end position="176"/>
    </location>
</feature>
<name>A0A1S2L6W3_9BACI</name>
<comment type="caution">
    <text evidence="2">The sequence shown here is derived from an EMBL/GenBank/DDBJ whole genome shotgun (WGS) entry which is preliminary data.</text>
</comment>
<feature type="transmembrane region" description="Helical" evidence="1">
    <location>
        <begin position="21"/>
        <end position="44"/>
    </location>
</feature>
<reference evidence="2 3" key="1">
    <citation type="submission" date="2016-10" db="EMBL/GenBank/DDBJ databases">
        <title>Draft genome sequences of four alkaliphilic bacteria belonging to the Anaerobacillus genus.</title>
        <authorList>
            <person name="Bassil N.M."/>
            <person name="Lloyd J.R."/>
        </authorList>
    </citation>
    <scope>NUCLEOTIDE SEQUENCE [LARGE SCALE GENOMIC DNA]</scope>
    <source>
        <strain evidence="2 3">DSM 15340</strain>
    </source>
</reference>
<dbReference type="NCBIfam" id="TIGR00843">
    <property type="entry name" value="benE"/>
    <property type="match status" value="1"/>
</dbReference>
<feature type="transmembrane region" description="Helical" evidence="1">
    <location>
        <begin position="262"/>
        <end position="283"/>
    </location>
</feature>
<dbReference type="GO" id="GO:0005886">
    <property type="term" value="C:plasma membrane"/>
    <property type="evidence" value="ECO:0007669"/>
    <property type="project" value="TreeGrafter"/>
</dbReference>
<dbReference type="RefSeq" id="WP_071314753.1">
    <property type="nucleotide sequence ID" value="NZ_MLQQ01000055.1"/>
</dbReference>
<evidence type="ECO:0000313" key="2">
    <source>
        <dbReference type="EMBL" id="OIJ08208.1"/>
    </source>
</evidence>
<feature type="transmembrane region" description="Helical" evidence="1">
    <location>
        <begin position="303"/>
        <end position="321"/>
    </location>
</feature>
<dbReference type="PANTHER" id="PTHR30199">
    <property type="entry name" value="MFS FAMILY TRANSPORTER, PREDICTED SUBSTRATE BENZOATE"/>
    <property type="match status" value="1"/>
</dbReference>
<dbReference type="InterPro" id="IPR004711">
    <property type="entry name" value="Benzoate_Transporter"/>
</dbReference>
<dbReference type="GO" id="GO:0042925">
    <property type="term" value="F:benzoate transmembrane transporter activity"/>
    <property type="evidence" value="ECO:0007669"/>
    <property type="project" value="InterPro"/>
</dbReference>
<keyword evidence="1" id="KW-0472">Membrane</keyword>